<dbReference type="PANTHER" id="PTHR10566:SF113">
    <property type="entry name" value="PROTEIN ACTIVITY OF BC1 COMPLEX KINASE 7, CHLOROPLASTIC"/>
    <property type="match status" value="1"/>
</dbReference>
<dbReference type="Proteomes" id="UP000027583">
    <property type="component" value="Unassembled WGS sequence"/>
</dbReference>
<dbReference type="RefSeq" id="WP_023978488.1">
    <property type="nucleotide sequence ID" value="NZ_CBLX010000003.1"/>
</dbReference>
<dbReference type="GO" id="GO:0004497">
    <property type="term" value="F:monooxygenase activity"/>
    <property type="evidence" value="ECO:0007669"/>
    <property type="project" value="UniProtKB-KW"/>
</dbReference>
<evidence type="ECO:0000313" key="3">
    <source>
        <dbReference type="EMBL" id="CDG38329.1"/>
    </source>
</evidence>
<dbReference type="InterPro" id="IPR004147">
    <property type="entry name" value="ABC1_dom"/>
</dbReference>
<name>A0A060QB36_9PROT</name>
<dbReference type="PANTHER" id="PTHR10566">
    <property type="entry name" value="CHAPERONE-ACTIVITY OF BC1 COMPLEX CABC1 -RELATED"/>
    <property type="match status" value="1"/>
</dbReference>
<comment type="similarity">
    <text evidence="1">Belongs to the protein kinase superfamily. ADCK protein kinase family.</text>
</comment>
<organism evidence="3 4">
    <name type="scientific">Asaia bogorensis</name>
    <dbReference type="NCBI Taxonomy" id="91915"/>
    <lineage>
        <taxon>Bacteria</taxon>
        <taxon>Pseudomonadati</taxon>
        <taxon>Pseudomonadota</taxon>
        <taxon>Alphaproteobacteria</taxon>
        <taxon>Acetobacterales</taxon>
        <taxon>Acetobacteraceae</taxon>
        <taxon>Asaia</taxon>
    </lineage>
</organism>
<gene>
    <name evidence="3" type="ORF">ASAP_0284</name>
</gene>
<dbReference type="InterPro" id="IPR050154">
    <property type="entry name" value="UbiB_kinase"/>
</dbReference>
<dbReference type="InterPro" id="IPR034646">
    <property type="entry name" value="ADCK3_dom"/>
</dbReference>
<keyword evidence="3" id="KW-0503">Monooxygenase</keyword>
<sequence>MSTPKDLDQTGLFGEIKRMARASGTVGGIATRVIGNKLGFKSNQAIHANDLRAALGGLKGPLMKGAQILSTIPGALPEEYANQLAELQANAPPMAWSFVRRRMVTELGVNWERQFRSFSHQAMAAASLGQVHRAVTAEGQDVACKLQYPDMNAAVESDLRQFRVVVGLVQQFLPAIKQDEVVRELEERLREELDYEREASHMRLYRDMLQHIPEVTVPLPVEALSTRRLLTMEWVSGRGIQKILDTNPTQEERNAIATALFKAWYTPVYRYGIIHGDPHMGNFTIRPDWGLNLLDFGAIRIFPPHFIKGIIDLFNALRDNDEDMAFAAYEAWGFKGLSRETASVLNEWARFIYGPLMDDRERFIQENDDPNFGRDIAERVYEGLKRTGGVRPSREFVLVDRSAIGLGSVFLRLRAELNWHKLFQELIADFDEVALAERQQVALAAARVPPPLNGL</sequence>
<comment type="caution">
    <text evidence="3">The sequence shown here is derived from an EMBL/GenBank/DDBJ whole genome shotgun (WGS) entry which is preliminary data.</text>
</comment>
<dbReference type="InterPro" id="IPR011009">
    <property type="entry name" value="Kinase-like_dom_sf"/>
</dbReference>
<evidence type="ECO:0000256" key="1">
    <source>
        <dbReference type="ARBA" id="ARBA00009670"/>
    </source>
</evidence>
<evidence type="ECO:0000259" key="2">
    <source>
        <dbReference type="Pfam" id="PF03109"/>
    </source>
</evidence>
<dbReference type="Pfam" id="PF03109">
    <property type="entry name" value="ABC1"/>
    <property type="match status" value="1"/>
</dbReference>
<keyword evidence="3" id="KW-0830">Ubiquinone</keyword>
<dbReference type="EMBL" id="CBLX010000003">
    <property type="protein sequence ID" value="CDG38329.1"/>
    <property type="molecule type" value="Genomic_DNA"/>
</dbReference>
<feature type="domain" description="ABC1 atypical kinase-like" evidence="2">
    <location>
        <begin position="87"/>
        <end position="323"/>
    </location>
</feature>
<reference evidence="3 4" key="2">
    <citation type="journal article" date="2014" name="PLoS ONE">
        <title>Evolution of mitochondria reconstructed from the energy metabolism of living bacteria.</title>
        <authorList>
            <person name="Degli Esposti M."/>
            <person name="Chouaia B."/>
            <person name="Comandatore F."/>
            <person name="Crotti E."/>
            <person name="Sassera D."/>
            <person name="Lievens P.M."/>
            <person name="Daffonchio D."/>
            <person name="Bandi C."/>
        </authorList>
    </citation>
    <scope>NUCLEOTIDE SEQUENCE [LARGE SCALE GENOMIC DNA]</scope>
    <source>
        <strain evidence="3 4">SF2.1</strain>
    </source>
</reference>
<keyword evidence="3" id="KW-0560">Oxidoreductase</keyword>
<dbReference type="AlphaFoldDB" id="A0A060QB36"/>
<evidence type="ECO:0000313" key="4">
    <source>
        <dbReference type="Proteomes" id="UP000027583"/>
    </source>
</evidence>
<accession>A0A060QB36</accession>
<proteinExistence type="inferred from homology"/>
<reference evidence="3 4" key="1">
    <citation type="journal article" date="2014" name="Genome Biol. Evol.">
        <title>Acetic acid bacteria genomes reveal functional traits for adaptation to life in insect guts.</title>
        <authorList>
            <person name="Chouaia B."/>
            <person name="Gaiarsa S."/>
            <person name="Crotti E."/>
            <person name="Comandatore F."/>
            <person name="Degli Esposti M."/>
            <person name="Ricci I."/>
            <person name="Alma A."/>
            <person name="Favia G."/>
            <person name="Bandi C."/>
            <person name="Daffonchio D."/>
        </authorList>
    </citation>
    <scope>NUCLEOTIDE SEQUENCE [LARGE SCALE GENOMIC DNA]</scope>
    <source>
        <strain evidence="3 4">SF2.1</strain>
    </source>
</reference>
<protein>
    <submittedName>
        <fullName evidence="3">Ubiquinone biosynthesis monooxygenase UbiB</fullName>
    </submittedName>
</protein>
<dbReference type="eggNOG" id="COG0661">
    <property type="taxonomic scope" value="Bacteria"/>
</dbReference>
<dbReference type="CDD" id="cd13970">
    <property type="entry name" value="ABC1_ADCK3"/>
    <property type="match status" value="1"/>
</dbReference>
<dbReference type="SUPFAM" id="SSF56112">
    <property type="entry name" value="Protein kinase-like (PK-like)"/>
    <property type="match status" value="1"/>
</dbReference>